<dbReference type="Proteomes" id="UP000005824">
    <property type="component" value="Unassembled WGS sequence"/>
</dbReference>
<reference evidence="2 3" key="1">
    <citation type="journal article" date="2011" name="J. Bacteriol.">
        <title>Genome sequence of Chthoniobacter flavus Ellin428, an aerobic heterotrophic soil bacterium.</title>
        <authorList>
            <person name="Kant R."/>
            <person name="van Passel M.W."/>
            <person name="Palva A."/>
            <person name="Lucas S."/>
            <person name="Lapidus A."/>
            <person name="Glavina Del Rio T."/>
            <person name="Dalin E."/>
            <person name="Tice H."/>
            <person name="Bruce D."/>
            <person name="Goodwin L."/>
            <person name="Pitluck S."/>
            <person name="Larimer F.W."/>
            <person name="Land M.L."/>
            <person name="Hauser L."/>
            <person name="Sangwan P."/>
            <person name="de Vos W.M."/>
            <person name="Janssen P.H."/>
            <person name="Smidt H."/>
        </authorList>
    </citation>
    <scope>NUCLEOTIDE SEQUENCE [LARGE SCALE GENOMIC DNA]</scope>
    <source>
        <strain evidence="2 3">Ellin428</strain>
    </source>
</reference>
<dbReference type="InParanoid" id="B4CZM7"/>
<dbReference type="EMBL" id="ABVL01000005">
    <property type="protein sequence ID" value="EDY20191.1"/>
    <property type="molecule type" value="Genomic_DNA"/>
</dbReference>
<accession>B4CZM7</accession>
<gene>
    <name evidence="2" type="ORF">CfE428DRAFT_2115</name>
</gene>
<keyword evidence="3" id="KW-1185">Reference proteome</keyword>
<name>B4CZM7_9BACT</name>
<evidence type="ECO:0000313" key="3">
    <source>
        <dbReference type="Proteomes" id="UP000005824"/>
    </source>
</evidence>
<organism evidence="2 3">
    <name type="scientific">Chthoniobacter flavus Ellin428</name>
    <dbReference type="NCBI Taxonomy" id="497964"/>
    <lineage>
        <taxon>Bacteria</taxon>
        <taxon>Pseudomonadati</taxon>
        <taxon>Verrucomicrobiota</taxon>
        <taxon>Spartobacteria</taxon>
        <taxon>Chthoniobacterales</taxon>
        <taxon>Chthoniobacteraceae</taxon>
        <taxon>Chthoniobacter</taxon>
    </lineage>
</organism>
<sequence length="212" mass="22153">MLRVPVFLFEFRIERVIGGGETVLRVLRAPGAVDGVGNRIAQAGIDIEARAARQQTERSVDVLRRGVARCEEGQQVIDDGLVLPVHRGGLLGRVQILLKPGLEEAIVIHVPVLAVPGHDFRAGIEGGNILAQEAAFLAAAGAVLSGRLGRGSSGCGAATGCRSRTAGGVRDLGNGGAGEQEGSAPRHKAQAFRGERSHRGQDFFTSSADKIP</sequence>
<protein>
    <submittedName>
        <fullName evidence="2">Uncharacterized protein</fullName>
    </submittedName>
</protein>
<evidence type="ECO:0000313" key="2">
    <source>
        <dbReference type="EMBL" id="EDY20191.1"/>
    </source>
</evidence>
<proteinExistence type="predicted"/>
<comment type="caution">
    <text evidence="2">The sequence shown here is derived from an EMBL/GenBank/DDBJ whole genome shotgun (WGS) entry which is preliminary data.</text>
</comment>
<feature type="region of interest" description="Disordered" evidence="1">
    <location>
        <begin position="166"/>
        <end position="212"/>
    </location>
</feature>
<evidence type="ECO:0000256" key="1">
    <source>
        <dbReference type="SAM" id="MobiDB-lite"/>
    </source>
</evidence>
<feature type="compositionally biased region" description="Polar residues" evidence="1">
    <location>
        <begin position="203"/>
        <end position="212"/>
    </location>
</feature>
<dbReference type="AlphaFoldDB" id="B4CZM7"/>